<feature type="domain" description="Beta-lactamase-like ARB-00930-like C-terminal" evidence="4">
    <location>
        <begin position="414"/>
        <end position="570"/>
    </location>
</feature>
<keyword evidence="6" id="KW-1185">Reference proteome</keyword>
<dbReference type="Pfam" id="PF00144">
    <property type="entry name" value="Beta-lactamase"/>
    <property type="match status" value="1"/>
</dbReference>
<dbReference type="InterPro" id="IPR058664">
    <property type="entry name" value="ARB_00930-like_C"/>
</dbReference>
<dbReference type="STRING" id="1182541.W9YRF8"/>
<organism evidence="5 6">
    <name type="scientific">Capronia coronata CBS 617.96</name>
    <dbReference type="NCBI Taxonomy" id="1182541"/>
    <lineage>
        <taxon>Eukaryota</taxon>
        <taxon>Fungi</taxon>
        <taxon>Dikarya</taxon>
        <taxon>Ascomycota</taxon>
        <taxon>Pezizomycotina</taxon>
        <taxon>Eurotiomycetes</taxon>
        <taxon>Chaetothyriomycetidae</taxon>
        <taxon>Chaetothyriales</taxon>
        <taxon>Herpotrichiellaceae</taxon>
        <taxon>Capronia</taxon>
    </lineage>
</organism>
<dbReference type="HOGENOM" id="CLU_019706_0_0_1"/>
<name>W9YRF8_9EURO</name>
<dbReference type="PANTHER" id="PTHR22935">
    <property type="entry name" value="PENICILLIN-BINDING PROTEIN"/>
    <property type="match status" value="1"/>
</dbReference>
<dbReference type="SUPFAM" id="SSF56601">
    <property type="entry name" value="beta-lactamase/transpeptidase-like"/>
    <property type="match status" value="1"/>
</dbReference>
<evidence type="ECO:0000313" key="5">
    <source>
        <dbReference type="EMBL" id="EXJ95148.1"/>
    </source>
</evidence>
<comment type="similarity">
    <text evidence="1">Belongs to the beta-lactamase family.</text>
</comment>
<feature type="signal peptide" evidence="2">
    <location>
        <begin position="1"/>
        <end position="20"/>
    </location>
</feature>
<sequence length="595" mass="65066">MRSFVLSIWCVLSTVEAVVGAPGPAFPALNLGRGSPGIEKLQTRLDQAVGDVLSHGKVPGGSWDSSTTSFALQVTSATETIWSSYHSASKQGSDTPHVVTGDSFFRIASISKTFTVYALLLEQLNLDEPVTKWLPELKVPQTEDDVAIDWNSISLRALASHQAGIYRDSSGPCFLWREVLGLQPNWRDELEQHGFPRSLVTIRLDLLRTARHAARVFLPNTQATYSNAGFSLLGAVLESAGGKPYNAIINSSILQPLQMQKTTARKPDDSEGVIPAYHNDWYKPFDADTATAGLYSTPNDLAIYLRSMLYPATLLPQARLNAWMKPATWTSSGSTTAYGLSWEIYRTTSLTPDQRPIDLVTKGGLLNGYPSLIVLIPEFQLALVILIAGAPEVLDLLRRSIIAALVPVADELLREEASKRYTGCYTLPASMDDTTASKSSASSIELAVDNQGPGLRITSWISLGTDFLTTYARLQGAPASKRPDGWQVRLLPSDPVMSTSTTEIWRAVLLPSPLPEHDQKQAPVLWDDYYATDVDDLSYAGRSLGEFRITINEKGQAVKIYSVGLRTLLLSSQCNPAEHVHADTGKEKASWKSEL</sequence>
<dbReference type="EMBL" id="AMWN01000001">
    <property type="protein sequence ID" value="EXJ95148.1"/>
    <property type="molecule type" value="Genomic_DNA"/>
</dbReference>
<evidence type="ECO:0000259" key="3">
    <source>
        <dbReference type="Pfam" id="PF00144"/>
    </source>
</evidence>
<dbReference type="GeneID" id="19155176"/>
<dbReference type="Pfam" id="PF26335">
    <property type="entry name" value="ARB_00930_C"/>
    <property type="match status" value="1"/>
</dbReference>
<protein>
    <submittedName>
        <fullName evidence="5">Uncharacterized protein</fullName>
    </submittedName>
</protein>
<dbReference type="OrthoDB" id="10250282at2759"/>
<proteinExistence type="inferred from homology"/>
<dbReference type="InterPro" id="IPR051478">
    <property type="entry name" value="Beta-lactamase-like_AB/R"/>
</dbReference>
<evidence type="ECO:0000256" key="1">
    <source>
        <dbReference type="ARBA" id="ARBA00038473"/>
    </source>
</evidence>
<dbReference type="PANTHER" id="PTHR22935:SF95">
    <property type="entry name" value="BETA-LACTAMASE-LIKE 1-RELATED"/>
    <property type="match status" value="1"/>
</dbReference>
<reference evidence="5 6" key="1">
    <citation type="submission" date="2013-03" db="EMBL/GenBank/DDBJ databases">
        <title>The Genome Sequence of Capronia coronata CBS 617.96.</title>
        <authorList>
            <consortium name="The Broad Institute Genomics Platform"/>
            <person name="Cuomo C."/>
            <person name="de Hoog S."/>
            <person name="Gorbushina A."/>
            <person name="Walker B."/>
            <person name="Young S.K."/>
            <person name="Zeng Q."/>
            <person name="Gargeya S."/>
            <person name="Fitzgerald M."/>
            <person name="Haas B."/>
            <person name="Abouelleil A."/>
            <person name="Allen A.W."/>
            <person name="Alvarado L."/>
            <person name="Arachchi H.M."/>
            <person name="Berlin A.M."/>
            <person name="Chapman S.B."/>
            <person name="Gainer-Dewar J."/>
            <person name="Goldberg J."/>
            <person name="Griggs A."/>
            <person name="Gujja S."/>
            <person name="Hansen M."/>
            <person name="Howarth C."/>
            <person name="Imamovic A."/>
            <person name="Ireland A."/>
            <person name="Larimer J."/>
            <person name="McCowan C."/>
            <person name="Murphy C."/>
            <person name="Pearson M."/>
            <person name="Poon T.W."/>
            <person name="Priest M."/>
            <person name="Roberts A."/>
            <person name="Saif S."/>
            <person name="Shea T."/>
            <person name="Sisk P."/>
            <person name="Sykes S."/>
            <person name="Wortman J."/>
            <person name="Nusbaum C."/>
            <person name="Birren B."/>
        </authorList>
    </citation>
    <scope>NUCLEOTIDE SEQUENCE [LARGE SCALE GENOMIC DNA]</scope>
    <source>
        <strain evidence="5 6">CBS 617.96</strain>
    </source>
</reference>
<feature type="domain" description="Beta-lactamase-related" evidence="3">
    <location>
        <begin position="72"/>
        <end position="392"/>
    </location>
</feature>
<evidence type="ECO:0000259" key="4">
    <source>
        <dbReference type="Pfam" id="PF26335"/>
    </source>
</evidence>
<evidence type="ECO:0000313" key="6">
    <source>
        <dbReference type="Proteomes" id="UP000019484"/>
    </source>
</evidence>
<dbReference type="Gene3D" id="3.40.710.10">
    <property type="entry name" value="DD-peptidase/beta-lactamase superfamily"/>
    <property type="match status" value="1"/>
</dbReference>
<dbReference type="eggNOG" id="ENOG502S3SB">
    <property type="taxonomic scope" value="Eukaryota"/>
</dbReference>
<dbReference type="InterPro" id="IPR001466">
    <property type="entry name" value="Beta-lactam-related"/>
</dbReference>
<dbReference type="Proteomes" id="UP000019484">
    <property type="component" value="Unassembled WGS sequence"/>
</dbReference>
<gene>
    <name evidence="5" type="ORF">A1O1_00267</name>
</gene>
<dbReference type="RefSeq" id="XP_007719377.1">
    <property type="nucleotide sequence ID" value="XM_007721187.1"/>
</dbReference>
<comment type="caution">
    <text evidence="5">The sequence shown here is derived from an EMBL/GenBank/DDBJ whole genome shotgun (WGS) entry which is preliminary data.</text>
</comment>
<keyword evidence="2" id="KW-0732">Signal</keyword>
<feature type="chain" id="PRO_5004935087" evidence="2">
    <location>
        <begin position="21"/>
        <end position="595"/>
    </location>
</feature>
<evidence type="ECO:0000256" key="2">
    <source>
        <dbReference type="SAM" id="SignalP"/>
    </source>
</evidence>
<accession>W9YRF8</accession>
<dbReference type="AlphaFoldDB" id="W9YRF8"/>
<dbReference type="InterPro" id="IPR012338">
    <property type="entry name" value="Beta-lactam/transpept-like"/>
</dbReference>